<dbReference type="AlphaFoldDB" id="A0AAJ1EE59"/>
<name>A0AAJ1EE59_RHILE</name>
<comment type="caution">
    <text evidence="1">The sequence shown here is derived from an EMBL/GenBank/DDBJ whole genome shotgun (WGS) entry which is preliminary data.</text>
</comment>
<dbReference type="RefSeq" id="WP_222260967.1">
    <property type="nucleotide sequence ID" value="NZ_JAAXEA010000005.1"/>
</dbReference>
<protein>
    <submittedName>
        <fullName evidence="1">Uncharacterized protein</fullName>
    </submittedName>
</protein>
<proteinExistence type="predicted"/>
<organism evidence="1 2">
    <name type="scientific">Rhizobium leguminosarum</name>
    <dbReference type="NCBI Taxonomy" id="384"/>
    <lineage>
        <taxon>Bacteria</taxon>
        <taxon>Pseudomonadati</taxon>
        <taxon>Pseudomonadota</taxon>
        <taxon>Alphaproteobacteria</taxon>
        <taxon>Hyphomicrobiales</taxon>
        <taxon>Rhizobiaceae</taxon>
        <taxon>Rhizobium/Agrobacterium group</taxon>
        <taxon>Rhizobium</taxon>
    </lineage>
</organism>
<evidence type="ECO:0000313" key="2">
    <source>
        <dbReference type="Proteomes" id="UP000825699"/>
    </source>
</evidence>
<reference evidence="1" key="1">
    <citation type="submission" date="2020-04" db="EMBL/GenBank/DDBJ databases">
        <title>Global-level population genomics supports evidence of horizontal gene transfer on evolution of Rhizobia in Lentils.</title>
        <authorList>
            <person name="Gai Y."/>
            <person name="Cook D."/>
            <person name="Riely B."/>
        </authorList>
    </citation>
    <scope>NUCLEOTIDE SEQUENCE</scope>
    <source>
        <strain evidence="1">Derici101B</strain>
    </source>
</reference>
<dbReference type="Proteomes" id="UP000825699">
    <property type="component" value="Unassembled WGS sequence"/>
</dbReference>
<evidence type="ECO:0000313" key="1">
    <source>
        <dbReference type="EMBL" id="MBY5628931.1"/>
    </source>
</evidence>
<accession>A0AAJ1EE59</accession>
<dbReference type="EMBL" id="JAAXEP010000006">
    <property type="protein sequence ID" value="MBY5628931.1"/>
    <property type="molecule type" value="Genomic_DNA"/>
</dbReference>
<gene>
    <name evidence="1" type="ORF">HFO42_12565</name>
</gene>
<sequence length="50" mass="5739">MEQQHLDLDYRTFSRRIVADSKALERLEGRFCNSSALFSICPSVASYGRI</sequence>